<dbReference type="NCBIfam" id="TIGR01554">
    <property type="entry name" value="major_cap_HK97"/>
    <property type="match status" value="1"/>
</dbReference>
<comment type="caution">
    <text evidence="3">The sequence shown here is derived from an EMBL/GenBank/DDBJ whole genome shotgun (WGS) entry which is preliminary data.</text>
</comment>
<dbReference type="Proteomes" id="UP000215896">
    <property type="component" value="Unassembled WGS sequence"/>
</dbReference>
<proteinExistence type="predicted"/>
<protein>
    <submittedName>
        <fullName evidence="3">Phage major capsid protein</fullName>
    </submittedName>
</protein>
<feature type="domain" description="Phage capsid-like C-terminal" evidence="2">
    <location>
        <begin position="53"/>
        <end position="272"/>
    </location>
</feature>
<dbReference type="EMBL" id="NMVO01000019">
    <property type="protein sequence ID" value="OYO07888.1"/>
    <property type="molecule type" value="Genomic_DNA"/>
</dbReference>
<dbReference type="Gene3D" id="3.30.2400.10">
    <property type="entry name" value="Major capsid protein gp5"/>
    <property type="match status" value="1"/>
</dbReference>
<keyword evidence="4" id="KW-1185">Reference proteome</keyword>
<comment type="subcellular location">
    <subcellularLocation>
        <location evidence="1">Virion</location>
    </subcellularLocation>
</comment>
<dbReference type="OrthoDB" id="3726891at2"/>
<dbReference type="InterPro" id="IPR024455">
    <property type="entry name" value="Phage_capsid"/>
</dbReference>
<dbReference type="Gene3D" id="3.30.2320.10">
    <property type="entry name" value="hypothetical protein PF0899 domain"/>
    <property type="match status" value="1"/>
</dbReference>
<evidence type="ECO:0000313" key="3">
    <source>
        <dbReference type="EMBL" id="OYO07888.1"/>
    </source>
</evidence>
<reference evidence="3 4" key="1">
    <citation type="submission" date="2017-07" db="EMBL/GenBank/DDBJ databases">
        <title>Draft whole genome sequences of clinical Proprionibacteriaceae strains.</title>
        <authorList>
            <person name="Bernier A.-M."/>
            <person name="Bernard K."/>
            <person name="Domingo M.-C."/>
        </authorList>
    </citation>
    <scope>NUCLEOTIDE SEQUENCE [LARGE SCALE GENOMIC DNA]</scope>
    <source>
        <strain evidence="3 4">NML 030167</strain>
    </source>
</reference>
<organism evidence="3 4">
    <name type="scientific">Enemella evansiae</name>
    <dbReference type="NCBI Taxonomy" id="2016499"/>
    <lineage>
        <taxon>Bacteria</taxon>
        <taxon>Bacillati</taxon>
        <taxon>Actinomycetota</taxon>
        <taxon>Actinomycetes</taxon>
        <taxon>Propionibacteriales</taxon>
        <taxon>Propionibacteriaceae</taxon>
        <taxon>Enemella</taxon>
    </lineage>
</organism>
<evidence type="ECO:0000313" key="4">
    <source>
        <dbReference type="Proteomes" id="UP000215896"/>
    </source>
</evidence>
<evidence type="ECO:0000256" key="1">
    <source>
        <dbReference type="ARBA" id="ARBA00004328"/>
    </source>
</evidence>
<gene>
    <name evidence="3" type="ORF">CGZ94_20685</name>
</gene>
<dbReference type="AlphaFoldDB" id="A0A255FW21"/>
<dbReference type="InterPro" id="IPR054612">
    <property type="entry name" value="Phage_capsid-like_C"/>
</dbReference>
<dbReference type="RefSeq" id="WP_094407233.1">
    <property type="nucleotide sequence ID" value="NZ_NMVO01000019.1"/>
</dbReference>
<sequence>MATETTRTSAKAWSPDVSYFNADQVIPDALILQCSTISGSIEGDAPVVRVAYVDDAEANFVAEGTEIPEADPTLAEVLVATGKVAQLVRLSREQYIQAGTASLLSSSVARAVTNRANTAFLNQPAPTSPAVSPAPGLLNMAGITAGGAVEGDLDALVDLFATLEAEGAQPTHILIDPLGWANLRKLKTATGSAANLLGAGTNDAQRMLLDVPVLVSPAMPAGTGLVIDKAAVISAVGQIQVATSQDVYFNSDSIGLRCTFRFGQNVVRPERLGKFTVTAAAA</sequence>
<evidence type="ECO:0000259" key="2">
    <source>
        <dbReference type="Pfam" id="PF05065"/>
    </source>
</evidence>
<name>A0A255FW21_9ACTN</name>
<dbReference type="Pfam" id="PF05065">
    <property type="entry name" value="Phage_capsid"/>
    <property type="match status" value="1"/>
</dbReference>
<dbReference type="SUPFAM" id="SSF56563">
    <property type="entry name" value="Major capsid protein gp5"/>
    <property type="match status" value="1"/>
</dbReference>
<accession>A0A255FW21</accession>